<dbReference type="Proteomes" id="UP001257060">
    <property type="component" value="Unassembled WGS sequence"/>
</dbReference>
<evidence type="ECO:0000313" key="4">
    <source>
        <dbReference type="EMBL" id="MDS0299633.1"/>
    </source>
</evidence>
<dbReference type="InterPro" id="IPR050811">
    <property type="entry name" value="Phosphate_ABC_transporter"/>
</dbReference>
<feature type="domain" description="PBP" evidence="3">
    <location>
        <begin position="131"/>
        <end position="351"/>
    </location>
</feature>
<feature type="region of interest" description="Disordered" evidence="2">
    <location>
        <begin position="29"/>
        <end position="79"/>
    </location>
</feature>
<evidence type="ECO:0000256" key="1">
    <source>
        <dbReference type="ARBA" id="ARBA00022729"/>
    </source>
</evidence>
<sequence>MTRNPSKASNGVSRRKFVVASGAAGLAGLAGCSGGTGGEQASATSGGEGTEQSMQQSTQSSSGSAGDTSTPLTADGSSTVYPVTNLAGSYWNSNPPADDKEYWGPGQYDIDTDQNLADYWAGLYGFEASEDGSPPFPTSIGLSHSGVGLEKLKQGQIDIGDSSAPVSAEFPEASESELESFTNHVVAVDAQPVVVSKAIYDAGVTKLTIEQLRGIYQGEITNWSEIDGYSGEDKEIQAVGRAVGSGTDTSFRLNVLGDPEASMNGVNVRKGQNQQVKTLVSKSNNAIAYLALAFVDEQSVPPVSLAIDGTTYTYGENLGAKDYPLSRDLHAYTWEGTSKKEAAFLRMILSDFGQQTFVESNNYVTLTDERLSEEQGNLPETE</sequence>
<dbReference type="SUPFAM" id="SSF53850">
    <property type="entry name" value="Periplasmic binding protein-like II"/>
    <property type="match status" value="1"/>
</dbReference>
<dbReference type="EMBL" id="JAMQOP010000002">
    <property type="protein sequence ID" value="MDS0299633.1"/>
    <property type="molecule type" value="Genomic_DNA"/>
</dbReference>
<feature type="compositionally biased region" description="Low complexity" evidence="2">
    <location>
        <begin position="50"/>
        <end position="70"/>
    </location>
</feature>
<dbReference type="Pfam" id="PF12849">
    <property type="entry name" value="PBP_like_2"/>
    <property type="match status" value="1"/>
</dbReference>
<evidence type="ECO:0000313" key="5">
    <source>
        <dbReference type="Proteomes" id="UP001257060"/>
    </source>
</evidence>
<proteinExistence type="predicted"/>
<gene>
    <name evidence="4" type="ORF">NDI76_12860</name>
</gene>
<keyword evidence="5" id="KW-1185">Reference proteome</keyword>
<protein>
    <submittedName>
        <fullName evidence="4">Substrate-binding domain-containing protein</fullName>
    </submittedName>
</protein>
<organism evidence="4 5">
    <name type="scientific">Halogeometricum salsisoli</name>
    <dbReference type="NCBI Taxonomy" id="2950536"/>
    <lineage>
        <taxon>Archaea</taxon>
        <taxon>Methanobacteriati</taxon>
        <taxon>Methanobacteriota</taxon>
        <taxon>Stenosarchaea group</taxon>
        <taxon>Halobacteria</taxon>
        <taxon>Halobacteriales</taxon>
        <taxon>Haloferacaceae</taxon>
        <taxon>Halogeometricum</taxon>
    </lineage>
</organism>
<dbReference type="RefSeq" id="WP_310924487.1">
    <property type="nucleotide sequence ID" value="NZ_JAMQOP010000002.1"/>
</dbReference>
<evidence type="ECO:0000256" key="2">
    <source>
        <dbReference type="SAM" id="MobiDB-lite"/>
    </source>
</evidence>
<dbReference type="InterPro" id="IPR006311">
    <property type="entry name" value="TAT_signal"/>
</dbReference>
<name>A0ABU2GHR9_9EURY</name>
<dbReference type="PANTHER" id="PTHR30570:SF1">
    <property type="entry name" value="PHOSPHATE-BINDING PROTEIN PSTS"/>
    <property type="match status" value="1"/>
</dbReference>
<dbReference type="Gene3D" id="3.40.190.10">
    <property type="entry name" value="Periplasmic binding protein-like II"/>
    <property type="match status" value="2"/>
</dbReference>
<dbReference type="PANTHER" id="PTHR30570">
    <property type="entry name" value="PERIPLASMIC PHOSPHATE BINDING COMPONENT OF PHOSPHATE ABC TRANSPORTER"/>
    <property type="match status" value="1"/>
</dbReference>
<accession>A0ABU2GHR9</accession>
<dbReference type="InterPro" id="IPR024370">
    <property type="entry name" value="PBP_domain"/>
</dbReference>
<reference evidence="4 5" key="1">
    <citation type="submission" date="2022-06" db="EMBL/GenBank/DDBJ databases">
        <title>Halogeometricum sp. a new haloarchaeum isolate from saline soil.</title>
        <authorList>
            <person name="Strakova D."/>
            <person name="Galisteo C."/>
            <person name="Sanchez-Porro C."/>
            <person name="Ventosa A."/>
        </authorList>
    </citation>
    <scope>NUCLEOTIDE SEQUENCE [LARGE SCALE GENOMIC DNA]</scope>
    <source>
        <strain evidence="4 5">S1BR25-6</strain>
    </source>
</reference>
<keyword evidence="1" id="KW-0732">Signal</keyword>
<dbReference type="PROSITE" id="PS51257">
    <property type="entry name" value="PROKAR_LIPOPROTEIN"/>
    <property type="match status" value="1"/>
</dbReference>
<dbReference type="PROSITE" id="PS51318">
    <property type="entry name" value="TAT"/>
    <property type="match status" value="1"/>
</dbReference>
<comment type="caution">
    <text evidence="4">The sequence shown here is derived from an EMBL/GenBank/DDBJ whole genome shotgun (WGS) entry which is preliminary data.</text>
</comment>
<evidence type="ECO:0000259" key="3">
    <source>
        <dbReference type="Pfam" id="PF12849"/>
    </source>
</evidence>